<sequence>ELRRQGEPEISREAFMAGLRRIPWWQKLNRRRHHYSIMLYREARFCLHTKRYVRALRAFAASLLLNPYFGLATVRKVLTQGVTPSI</sequence>
<organism evidence="1 2">
    <name type="scientific">Hymenobacter gelipurpurascens</name>
    <dbReference type="NCBI Taxonomy" id="89968"/>
    <lineage>
        <taxon>Bacteria</taxon>
        <taxon>Pseudomonadati</taxon>
        <taxon>Bacteroidota</taxon>
        <taxon>Cytophagia</taxon>
        <taxon>Cytophagales</taxon>
        <taxon>Hymenobacteraceae</taxon>
        <taxon>Hymenobacter</taxon>
    </lineage>
</organism>
<dbReference type="AlphaFoldDB" id="A0A212UHU3"/>
<dbReference type="Proteomes" id="UP000198131">
    <property type="component" value="Unassembled WGS sequence"/>
</dbReference>
<evidence type="ECO:0000313" key="1">
    <source>
        <dbReference type="EMBL" id="SNC77741.1"/>
    </source>
</evidence>
<protein>
    <submittedName>
        <fullName evidence="1">Uncharacterized protein</fullName>
    </submittedName>
</protein>
<dbReference type="EMBL" id="FYEW01000009">
    <property type="protein sequence ID" value="SNC77741.1"/>
    <property type="molecule type" value="Genomic_DNA"/>
</dbReference>
<accession>A0A212UHU3</accession>
<evidence type="ECO:0000313" key="2">
    <source>
        <dbReference type="Proteomes" id="UP000198131"/>
    </source>
</evidence>
<name>A0A212UHU3_9BACT</name>
<gene>
    <name evidence="1" type="ORF">SAMN06265337_4352</name>
</gene>
<keyword evidence="2" id="KW-1185">Reference proteome</keyword>
<reference evidence="2" key="1">
    <citation type="submission" date="2017-06" db="EMBL/GenBank/DDBJ databases">
        <authorList>
            <person name="Varghese N."/>
            <person name="Submissions S."/>
        </authorList>
    </citation>
    <scope>NUCLEOTIDE SEQUENCE [LARGE SCALE GENOMIC DNA]</scope>
    <source>
        <strain evidence="2">DSM 11116</strain>
    </source>
</reference>
<dbReference type="RefSeq" id="WP_212590460.1">
    <property type="nucleotide sequence ID" value="NZ_FYEW01000009.1"/>
</dbReference>
<feature type="non-terminal residue" evidence="1">
    <location>
        <position position="1"/>
    </location>
</feature>
<proteinExistence type="predicted"/>